<dbReference type="PANTHER" id="PTHR10088:SF4">
    <property type="entry name" value="GLUCOKINASE REGULATORY PROTEIN"/>
    <property type="match status" value="1"/>
</dbReference>
<dbReference type="Gene3D" id="1.10.8.1080">
    <property type="match status" value="1"/>
</dbReference>
<dbReference type="GO" id="GO:0016835">
    <property type="term" value="F:carbon-oxygen lyase activity"/>
    <property type="evidence" value="ECO:0007669"/>
    <property type="project" value="InterPro"/>
</dbReference>
<dbReference type="NCBIfam" id="NF003915">
    <property type="entry name" value="PRK05441.1"/>
    <property type="match status" value="1"/>
</dbReference>
<accession>A0A1Y2T4U7</accession>
<comment type="caution">
    <text evidence="4">The sequence shown here is derived from an EMBL/GenBank/DDBJ whole genome shotgun (WGS) entry which is preliminary data.</text>
</comment>
<evidence type="ECO:0000256" key="1">
    <source>
        <dbReference type="ARBA" id="ARBA00023239"/>
    </source>
</evidence>
<evidence type="ECO:0000313" key="5">
    <source>
        <dbReference type="Proteomes" id="UP000194267"/>
    </source>
</evidence>
<name>A0A1Y2T4U7_SYMTR</name>
<keyword evidence="2" id="KW-0119">Carbohydrate metabolism</keyword>
<dbReference type="GO" id="GO:0009254">
    <property type="term" value="P:peptidoglycan turnover"/>
    <property type="evidence" value="ECO:0007669"/>
    <property type="project" value="TreeGrafter"/>
</dbReference>
<feature type="non-terminal residue" evidence="4">
    <location>
        <position position="1"/>
    </location>
</feature>
<dbReference type="FunFam" id="1.10.8.1080:FF:000001">
    <property type="entry name" value="N-acetylmuramic acid 6-phosphate etherase"/>
    <property type="match status" value="1"/>
</dbReference>
<dbReference type="PROSITE" id="PS01272">
    <property type="entry name" value="GCKR"/>
    <property type="match status" value="1"/>
</dbReference>
<dbReference type="Gene3D" id="3.40.50.10490">
    <property type="entry name" value="Glucose-6-phosphate isomerase like protein, domain 1"/>
    <property type="match status" value="1"/>
</dbReference>
<reference evidence="5" key="1">
    <citation type="submission" date="2016-04" db="EMBL/GenBank/DDBJ databases">
        <authorList>
            <person name="Antunes L.P."/>
            <person name="Martins L.F."/>
            <person name="Pereira R.V."/>
            <person name="Thomas A.M."/>
            <person name="Barbosa D."/>
            <person name="Nascimento L."/>
            <person name="Silva G.M."/>
            <person name="Condomitti G.W."/>
            <person name="Digiampietri L.A."/>
            <person name="Lombardi K.C."/>
            <person name="Ramos P.L."/>
            <person name="Quaggio R.B."/>
            <person name="Oliveira J.C."/>
            <person name="Pascon R.C."/>
            <person name="Cruz J.B."/>
            <person name="Silva A.M."/>
            <person name="Setubal J.C."/>
        </authorList>
    </citation>
    <scope>NUCLEOTIDE SEQUENCE [LARGE SCALE GENOMIC DNA]</scope>
</reference>
<gene>
    <name evidence="4" type="ORF">A6D92_21125</name>
</gene>
<dbReference type="EMBL" id="LWLV01002334">
    <property type="protein sequence ID" value="OTA40225.1"/>
    <property type="molecule type" value="Genomic_DNA"/>
</dbReference>
<dbReference type="InterPro" id="IPR046348">
    <property type="entry name" value="SIS_dom_sf"/>
</dbReference>
<evidence type="ECO:0000256" key="2">
    <source>
        <dbReference type="ARBA" id="ARBA00023277"/>
    </source>
</evidence>
<proteinExistence type="predicted"/>
<dbReference type="CDD" id="cd05007">
    <property type="entry name" value="SIS_Etherase"/>
    <property type="match status" value="1"/>
</dbReference>
<dbReference type="GO" id="GO:0016803">
    <property type="term" value="F:ether hydrolase activity"/>
    <property type="evidence" value="ECO:0007669"/>
    <property type="project" value="TreeGrafter"/>
</dbReference>
<sequence>RLGILDAAEIPPTYGAPPDLVQGIIAGGREAVFTTQEGAEDSREQGAADIAARVRAGDVVVGIAASGRTPYTVAALEEARRRGCATVAVTNNPGSPLAAAADVAIAPVVGPEVIMGSTRMKAGTAQKMVLNMLSTGAMIRLGKVYSNLMVDMQASNEKLRKRAVRMVVLATGCDEETAVRALAEAGGSVKQAIVALLAGVDPASARAALERAGGFVREAIA</sequence>
<dbReference type="Proteomes" id="UP000194267">
    <property type="component" value="Unassembled WGS sequence"/>
</dbReference>
<feature type="domain" description="SIS" evidence="3">
    <location>
        <begin position="1"/>
        <end position="143"/>
    </location>
</feature>
<dbReference type="SUPFAM" id="SSF53697">
    <property type="entry name" value="SIS domain"/>
    <property type="match status" value="1"/>
</dbReference>
<organism evidence="4 5">
    <name type="scientific">Symbiobacterium thermophilum</name>
    <dbReference type="NCBI Taxonomy" id="2734"/>
    <lineage>
        <taxon>Bacteria</taxon>
        <taxon>Bacillati</taxon>
        <taxon>Bacillota</taxon>
        <taxon>Clostridia</taxon>
        <taxon>Eubacteriales</taxon>
        <taxon>Symbiobacteriaceae</taxon>
        <taxon>Symbiobacterium</taxon>
    </lineage>
</organism>
<dbReference type="Pfam" id="PF01380">
    <property type="entry name" value="SIS"/>
    <property type="match status" value="1"/>
</dbReference>
<feature type="non-terminal residue" evidence="4">
    <location>
        <position position="221"/>
    </location>
</feature>
<dbReference type="InterPro" id="IPR005486">
    <property type="entry name" value="Glucokinase_regulatory_CS"/>
</dbReference>
<keyword evidence="1" id="KW-0456">Lyase</keyword>
<dbReference type="InterPro" id="IPR001347">
    <property type="entry name" value="SIS_dom"/>
</dbReference>
<dbReference type="InterPro" id="IPR040190">
    <property type="entry name" value="MURQ/GCKR"/>
</dbReference>
<dbReference type="NCBIfam" id="NF009222">
    <property type="entry name" value="PRK12570.1"/>
    <property type="match status" value="1"/>
</dbReference>
<evidence type="ECO:0000313" key="4">
    <source>
        <dbReference type="EMBL" id="OTA40225.1"/>
    </source>
</evidence>
<protein>
    <submittedName>
        <fullName evidence="4">N-acetylmuramic acid 6-phosphate etherase</fullName>
    </submittedName>
</protein>
<dbReference type="GO" id="GO:0097367">
    <property type="term" value="F:carbohydrate derivative binding"/>
    <property type="evidence" value="ECO:0007669"/>
    <property type="project" value="InterPro"/>
</dbReference>
<dbReference type="PROSITE" id="PS51464">
    <property type="entry name" value="SIS"/>
    <property type="match status" value="1"/>
</dbReference>
<evidence type="ECO:0000259" key="3">
    <source>
        <dbReference type="PROSITE" id="PS51464"/>
    </source>
</evidence>
<dbReference type="PANTHER" id="PTHR10088">
    <property type="entry name" value="GLUCOKINASE REGULATORY PROTEIN"/>
    <property type="match status" value="1"/>
</dbReference>
<dbReference type="AlphaFoldDB" id="A0A1Y2T4U7"/>
<dbReference type="InterPro" id="IPR005488">
    <property type="entry name" value="Etherase_MurQ"/>
</dbReference>
<dbReference type="GO" id="GO:0046348">
    <property type="term" value="P:amino sugar catabolic process"/>
    <property type="evidence" value="ECO:0007669"/>
    <property type="project" value="InterPro"/>
</dbReference>